<dbReference type="GO" id="GO:0005525">
    <property type="term" value="F:GTP binding"/>
    <property type="evidence" value="ECO:0007669"/>
    <property type="project" value="InterPro"/>
</dbReference>
<dbReference type="OrthoDB" id="1597724at2759"/>
<dbReference type="EMBL" id="UYJE01001383">
    <property type="protein sequence ID" value="VDI01696.1"/>
    <property type="molecule type" value="Genomic_DNA"/>
</dbReference>
<comment type="caution">
    <text evidence="2">The sequence shown here is derived from an EMBL/GenBank/DDBJ whole genome shotgun (WGS) entry which is preliminary data.</text>
</comment>
<dbReference type="InterPro" id="IPR027417">
    <property type="entry name" value="P-loop_NTPase"/>
</dbReference>
<dbReference type="PANTHER" id="PTHR22796">
    <property type="entry name" value="URG4-RELATED"/>
    <property type="match status" value="1"/>
</dbReference>
<dbReference type="PANTHER" id="PTHR22796:SF1">
    <property type="entry name" value="VWFA DOMAIN-CONTAINING PROTEIN"/>
    <property type="match status" value="1"/>
</dbReference>
<dbReference type="AlphaFoldDB" id="A0A8B6C9Y9"/>
<evidence type="ECO:0000259" key="1">
    <source>
        <dbReference type="PROSITE" id="PS51717"/>
    </source>
</evidence>
<proteinExistence type="predicted"/>
<sequence length="289" mass="33302">MDSIKQRHAQSIYRKKLRRRHFTENAQDKTRSIKHLCKLNPFMKNFLTLLLKFSMNECKMFILWLKHFLAERDLRYKQDSSIFNLTDASFGLEHLCREMGQIYETVSSSEKEDAKLKELKEQLSMITARMLLLGHPFEIMDGETANVPITWVDAVLMNLKDIIGDKKVLTISVLGVQGSGKSTLLSTLFGLQFAVISRRCTRGVLMHLVPVDATNFPYEWILVIYTDGLRALELGHPEYKQNNELATFVIGICDITIVNTKGEYTNDVKDFLRISVHALLRLKFVDLNI</sequence>
<dbReference type="SUPFAM" id="SSF52540">
    <property type="entry name" value="P-loop containing nucleoside triphosphate hydrolases"/>
    <property type="match status" value="1"/>
</dbReference>
<name>A0A8B6C9Y9_MYTGA</name>
<feature type="domain" description="VLIG-type G" evidence="1">
    <location>
        <begin position="165"/>
        <end position="289"/>
    </location>
</feature>
<protein>
    <recommendedName>
        <fullName evidence="1">VLIG-type G domain-containing protein</fullName>
    </recommendedName>
</protein>
<dbReference type="Gene3D" id="3.40.50.300">
    <property type="entry name" value="P-loop containing nucleotide triphosphate hydrolases"/>
    <property type="match status" value="1"/>
</dbReference>
<dbReference type="InterPro" id="IPR030383">
    <property type="entry name" value="G_VLIG_dom"/>
</dbReference>
<reference evidence="2" key="1">
    <citation type="submission" date="2018-11" db="EMBL/GenBank/DDBJ databases">
        <authorList>
            <person name="Alioto T."/>
            <person name="Alioto T."/>
        </authorList>
    </citation>
    <scope>NUCLEOTIDE SEQUENCE</scope>
</reference>
<keyword evidence="3" id="KW-1185">Reference proteome</keyword>
<organism evidence="2 3">
    <name type="scientific">Mytilus galloprovincialis</name>
    <name type="common">Mediterranean mussel</name>
    <dbReference type="NCBI Taxonomy" id="29158"/>
    <lineage>
        <taxon>Eukaryota</taxon>
        <taxon>Metazoa</taxon>
        <taxon>Spiralia</taxon>
        <taxon>Lophotrochozoa</taxon>
        <taxon>Mollusca</taxon>
        <taxon>Bivalvia</taxon>
        <taxon>Autobranchia</taxon>
        <taxon>Pteriomorphia</taxon>
        <taxon>Mytilida</taxon>
        <taxon>Mytiloidea</taxon>
        <taxon>Mytilidae</taxon>
        <taxon>Mytilinae</taxon>
        <taxon>Mytilus</taxon>
    </lineage>
</organism>
<evidence type="ECO:0000313" key="2">
    <source>
        <dbReference type="EMBL" id="VDI01696.1"/>
    </source>
</evidence>
<dbReference type="Pfam" id="PF25683">
    <property type="entry name" value="URGCP_GTPase"/>
    <property type="match status" value="1"/>
</dbReference>
<evidence type="ECO:0000313" key="3">
    <source>
        <dbReference type="Proteomes" id="UP000596742"/>
    </source>
</evidence>
<dbReference type="PROSITE" id="PS51717">
    <property type="entry name" value="G_VLIG"/>
    <property type="match status" value="1"/>
</dbReference>
<accession>A0A8B6C9Y9</accession>
<gene>
    <name evidence="2" type="ORF">MGAL_10B027664</name>
</gene>
<dbReference type="Proteomes" id="UP000596742">
    <property type="component" value="Unassembled WGS sequence"/>
</dbReference>